<name>A0A8K0KMT9_LADFU</name>
<sequence length="90" mass="10711">MCYDLDTGFNKCEILEYLIAVVLLSLAVYAARKFYYEYTSGLQRFSYYGKKGEWNSMLLKIFVMYSNQYARNKRFECILMKPLKAKIIVE</sequence>
<reference evidence="2" key="2">
    <citation type="submission" date="2017-10" db="EMBL/GenBank/DDBJ databases">
        <title>Ladona fulva Genome sequencing and assembly.</title>
        <authorList>
            <person name="Murali S."/>
            <person name="Richards S."/>
            <person name="Bandaranaike D."/>
            <person name="Bellair M."/>
            <person name="Blankenburg K."/>
            <person name="Chao H."/>
            <person name="Dinh H."/>
            <person name="Doddapaneni H."/>
            <person name="Dugan-Rocha S."/>
            <person name="Elkadiri S."/>
            <person name="Gnanaolivu R."/>
            <person name="Hernandez B."/>
            <person name="Skinner E."/>
            <person name="Javaid M."/>
            <person name="Lee S."/>
            <person name="Li M."/>
            <person name="Ming W."/>
            <person name="Munidasa M."/>
            <person name="Muniz J."/>
            <person name="Nguyen L."/>
            <person name="Hughes D."/>
            <person name="Osuji N."/>
            <person name="Pu L.-L."/>
            <person name="Puazo M."/>
            <person name="Qu C."/>
            <person name="Quiroz J."/>
            <person name="Raj R."/>
            <person name="Weissenberger G."/>
            <person name="Xin Y."/>
            <person name="Zou X."/>
            <person name="Han Y."/>
            <person name="Worley K."/>
            <person name="Muzny D."/>
            <person name="Gibbs R."/>
        </authorList>
    </citation>
    <scope>NUCLEOTIDE SEQUENCE</scope>
    <source>
        <strain evidence="2">Sampled in the wild</strain>
    </source>
</reference>
<keyword evidence="3" id="KW-1185">Reference proteome</keyword>
<dbReference type="AlphaFoldDB" id="A0A8K0KMT9"/>
<reference evidence="2" key="1">
    <citation type="submission" date="2013-04" db="EMBL/GenBank/DDBJ databases">
        <authorList>
            <person name="Qu J."/>
            <person name="Murali S.C."/>
            <person name="Bandaranaike D."/>
            <person name="Bellair M."/>
            <person name="Blankenburg K."/>
            <person name="Chao H."/>
            <person name="Dinh H."/>
            <person name="Doddapaneni H."/>
            <person name="Downs B."/>
            <person name="Dugan-Rocha S."/>
            <person name="Elkadiri S."/>
            <person name="Gnanaolivu R.D."/>
            <person name="Hernandez B."/>
            <person name="Javaid M."/>
            <person name="Jayaseelan J.C."/>
            <person name="Lee S."/>
            <person name="Li M."/>
            <person name="Ming W."/>
            <person name="Munidasa M."/>
            <person name="Muniz J."/>
            <person name="Nguyen L."/>
            <person name="Ongeri F."/>
            <person name="Osuji N."/>
            <person name="Pu L.-L."/>
            <person name="Puazo M."/>
            <person name="Qu C."/>
            <person name="Quiroz J."/>
            <person name="Raj R."/>
            <person name="Weissenberger G."/>
            <person name="Xin Y."/>
            <person name="Zou X."/>
            <person name="Han Y."/>
            <person name="Richards S."/>
            <person name="Worley K."/>
            <person name="Muzny D."/>
            <person name="Gibbs R."/>
        </authorList>
    </citation>
    <scope>NUCLEOTIDE SEQUENCE</scope>
    <source>
        <strain evidence="2">Sampled in the wild</strain>
    </source>
</reference>
<dbReference type="EMBL" id="KZ309036">
    <property type="protein sequence ID" value="KAG8236520.1"/>
    <property type="molecule type" value="Genomic_DNA"/>
</dbReference>
<accession>A0A8K0KMT9</accession>
<organism evidence="2 3">
    <name type="scientific">Ladona fulva</name>
    <name type="common">Scarce chaser dragonfly</name>
    <name type="synonym">Libellula fulva</name>
    <dbReference type="NCBI Taxonomy" id="123851"/>
    <lineage>
        <taxon>Eukaryota</taxon>
        <taxon>Metazoa</taxon>
        <taxon>Ecdysozoa</taxon>
        <taxon>Arthropoda</taxon>
        <taxon>Hexapoda</taxon>
        <taxon>Insecta</taxon>
        <taxon>Pterygota</taxon>
        <taxon>Palaeoptera</taxon>
        <taxon>Odonata</taxon>
        <taxon>Epiprocta</taxon>
        <taxon>Anisoptera</taxon>
        <taxon>Libelluloidea</taxon>
        <taxon>Libellulidae</taxon>
        <taxon>Ladona</taxon>
    </lineage>
</organism>
<evidence type="ECO:0000256" key="1">
    <source>
        <dbReference type="SAM" id="Phobius"/>
    </source>
</evidence>
<feature type="transmembrane region" description="Helical" evidence="1">
    <location>
        <begin position="14"/>
        <end position="31"/>
    </location>
</feature>
<protein>
    <submittedName>
        <fullName evidence="2">Uncharacterized protein</fullName>
    </submittedName>
</protein>
<keyword evidence="1" id="KW-1133">Transmembrane helix</keyword>
<dbReference type="Proteomes" id="UP000792457">
    <property type="component" value="Unassembled WGS sequence"/>
</dbReference>
<evidence type="ECO:0000313" key="3">
    <source>
        <dbReference type="Proteomes" id="UP000792457"/>
    </source>
</evidence>
<comment type="caution">
    <text evidence="2">The sequence shown here is derived from an EMBL/GenBank/DDBJ whole genome shotgun (WGS) entry which is preliminary data.</text>
</comment>
<gene>
    <name evidence="2" type="ORF">J437_LFUL012806</name>
</gene>
<proteinExistence type="predicted"/>
<evidence type="ECO:0000313" key="2">
    <source>
        <dbReference type="EMBL" id="KAG8236520.1"/>
    </source>
</evidence>
<keyword evidence="1" id="KW-0812">Transmembrane</keyword>
<keyword evidence="1" id="KW-0472">Membrane</keyword>